<evidence type="ECO:0000256" key="5">
    <source>
        <dbReference type="ARBA" id="ARBA00022833"/>
    </source>
</evidence>
<feature type="domain" description="C2H2-type" evidence="9">
    <location>
        <begin position="103"/>
        <end position="130"/>
    </location>
</feature>
<keyword evidence="4 7" id="KW-0863">Zinc-finger</keyword>
<keyword evidence="5" id="KW-0862">Zinc</keyword>
<dbReference type="Proteomes" id="UP001153292">
    <property type="component" value="Chromosome 27"/>
</dbReference>
<dbReference type="PROSITE" id="PS00028">
    <property type="entry name" value="ZINC_FINGER_C2H2_1"/>
    <property type="match status" value="13"/>
</dbReference>
<dbReference type="InterPro" id="IPR036236">
    <property type="entry name" value="Znf_C2H2_sf"/>
</dbReference>
<evidence type="ECO:0000259" key="9">
    <source>
        <dbReference type="PROSITE" id="PS50157"/>
    </source>
</evidence>
<reference evidence="10" key="1">
    <citation type="submission" date="2021-12" db="EMBL/GenBank/DDBJ databases">
        <authorList>
            <person name="King R."/>
        </authorList>
    </citation>
    <scope>NUCLEOTIDE SEQUENCE</scope>
</reference>
<keyword evidence="6" id="KW-0539">Nucleus</keyword>
<keyword evidence="11" id="KW-1185">Reference proteome</keyword>
<evidence type="ECO:0000256" key="1">
    <source>
        <dbReference type="ARBA" id="ARBA00004123"/>
    </source>
</evidence>
<dbReference type="InterPro" id="IPR050331">
    <property type="entry name" value="Zinc_finger"/>
</dbReference>
<keyword evidence="2" id="KW-0479">Metal-binding</keyword>
<evidence type="ECO:0000256" key="7">
    <source>
        <dbReference type="PROSITE-ProRule" id="PRU00042"/>
    </source>
</evidence>
<dbReference type="PANTHER" id="PTHR16515">
    <property type="entry name" value="PR DOMAIN ZINC FINGER PROTEIN"/>
    <property type="match status" value="1"/>
</dbReference>
<feature type="compositionally biased region" description="Basic and acidic residues" evidence="8">
    <location>
        <begin position="977"/>
        <end position="991"/>
    </location>
</feature>
<feature type="domain" description="C2H2-type" evidence="9">
    <location>
        <begin position="338"/>
        <end position="366"/>
    </location>
</feature>
<evidence type="ECO:0000313" key="10">
    <source>
        <dbReference type="EMBL" id="CAH0404099.1"/>
    </source>
</evidence>
<gene>
    <name evidence="10" type="ORF">CHILSU_LOCUS7409</name>
</gene>
<evidence type="ECO:0000256" key="6">
    <source>
        <dbReference type="ARBA" id="ARBA00023242"/>
    </source>
</evidence>
<feature type="region of interest" description="Disordered" evidence="8">
    <location>
        <begin position="720"/>
        <end position="752"/>
    </location>
</feature>
<dbReference type="SMART" id="SM00355">
    <property type="entry name" value="ZnF_C2H2"/>
    <property type="match status" value="16"/>
</dbReference>
<evidence type="ECO:0000256" key="2">
    <source>
        <dbReference type="ARBA" id="ARBA00022723"/>
    </source>
</evidence>
<feature type="domain" description="C2H2-type" evidence="9">
    <location>
        <begin position="159"/>
        <end position="186"/>
    </location>
</feature>
<dbReference type="PROSITE" id="PS50157">
    <property type="entry name" value="ZINC_FINGER_C2H2_2"/>
    <property type="match status" value="13"/>
</dbReference>
<comment type="subcellular location">
    <subcellularLocation>
        <location evidence="1">Nucleus</location>
    </subcellularLocation>
</comment>
<feature type="domain" description="C2H2-type" evidence="9">
    <location>
        <begin position="393"/>
        <end position="421"/>
    </location>
</feature>
<feature type="domain" description="C2H2-type" evidence="9">
    <location>
        <begin position="73"/>
        <end position="101"/>
    </location>
</feature>
<keyword evidence="3" id="KW-0677">Repeat</keyword>
<accession>A0ABN8B4E3</accession>
<feature type="domain" description="C2H2-type" evidence="9">
    <location>
        <begin position="45"/>
        <end position="72"/>
    </location>
</feature>
<evidence type="ECO:0000256" key="4">
    <source>
        <dbReference type="ARBA" id="ARBA00022771"/>
    </source>
</evidence>
<protein>
    <recommendedName>
        <fullName evidence="9">C2H2-type domain-containing protein</fullName>
    </recommendedName>
</protein>
<dbReference type="PANTHER" id="PTHR16515:SF66">
    <property type="entry name" value="C2H2-TYPE DOMAIN-CONTAINING PROTEIN"/>
    <property type="match status" value="1"/>
</dbReference>
<evidence type="ECO:0000256" key="3">
    <source>
        <dbReference type="ARBA" id="ARBA00022737"/>
    </source>
</evidence>
<evidence type="ECO:0000256" key="8">
    <source>
        <dbReference type="SAM" id="MobiDB-lite"/>
    </source>
</evidence>
<proteinExistence type="predicted"/>
<evidence type="ECO:0000313" key="11">
    <source>
        <dbReference type="Proteomes" id="UP001153292"/>
    </source>
</evidence>
<feature type="compositionally biased region" description="Polar residues" evidence="8">
    <location>
        <begin position="517"/>
        <end position="534"/>
    </location>
</feature>
<organism evidence="10 11">
    <name type="scientific">Chilo suppressalis</name>
    <name type="common">Asiatic rice borer moth</name>
    <dbReference type="NCBI Taxonomy" id="168631"/>
    <lineage>
        <taxon>Eukaryota</taxon>
        <taxon>Metazoa</taxon>
        <taxon>Ecdysozoa</taxon>
        <taxon>Arthropoda</taxon>
        <taxon>Hexapoda</taxon>
        <taxon>Insecta</taxon>
        <taxon>Pterygota</taxon>
        <taxon>Neoptera</taxon>
        <taxon>Endopterygota</taxon>
        <taxon>Lepidoptera</taxon>
        <taxon>Glossata</taxon>
        <taxon>Ditrysia</taxon>
        <taxon>Pyraloidea</taxon>
        <taxon>Crambidae</taxon>
        <taxon>Crambinae</taxon>
        <taxon>Chilo</taxon>
    </lineage>
</organism>
<feature type="domain" description="C2H2-type" evidence="9">
    <location>
        <begin position="131"/>
        <end position="158"/>
    </location>
</feature>
<feature type="domain" description="C2H2-type" evidence="9">
    <location>
        <begin position="279"/>
        <end position="308"/>
    </location>
</feature>
<dbReference type="EMBL" id="OU963920">
    <property type="protein sequence ID" value="CAH0404099.1"/>
    <property type="molecule type" value="Genomic_DNA"/>
</dbReference>
<feature type="domain" description="C2H2-type" evidence="9">
    <location>
        <begin position="222"/>
        <end position="250"/>
    </location>
</feature>
<feature type="domain" description="C2H2-type" evidence="9">
    <location>
        <begin position="251"/>
        <end position="278"/>
    </location>
</feature>
<dbReference type="SUPFAM" id="SSF57667">
    <property type="entry name" value="beta-beta-alpha zinc fingers"/>
    <property type="match status" value="7"/>
</dbReference>
<sequence length="1148" mass="133428">METTVTVERLVGDETEDFLPSHEILRENLKAVHKKPSAKKRIKKIQCKICKEIFPDKATLELHENIHDPANPYACDKCTYKTHIKKYLSRHVRKVHNKTEYKQECEYCGKKFQFKCLLDKHVRVHTGEKPNVCDVCGKAFNSAYSLSCHKLIHTNEKPFKCAFCDHACRDSSSLRKHQNIHLGISKKYPCQECHKKYERKGLLQDHVKRVHRRVEVDESAKMKCDTCGKHFNSRRALVNHIKAVHNKSTTCVCGICGKHLAYSANLKSHMRSHLDIKPYKCTFPGCNNRYKEKSSVKKHAVIHYPEQQMYCDECGKGFTRRIRLIRHFAQHEPKVKNTKCTFCGVCFYNKNYLLNHMKTVHGKRTKLICDTCGFECLNKPGLVMHMKSVHMDRQCRICKKSFKRKGNLAKHYRYAHNTAVKTKSKIRKPMVVIKQEPLDLPDLEIDLLDIDKEEPFAGFDIESRDHFSTSLSSLQSLQHQNSNENATVGVTDDKVEPITSEDTESQPQFATTQVIQGATPSDNGQTKVQTQESTFAPEETENTSQANPVNRTMQVDEFIQHIMSNNDIQEEVISQPEDTTANAISEPSTNQAEPGRAAMPVDEFLQHMMSDTELPYEDVDVESEDYLNLRLNELIEESNKKNGIVKKNAALGRKLEKVHVDEISKFLFTNVNIEVDGKIITPLQNKQKIIVKKKKKKIKKRKRILEEDIEDDELEQYDRENELYDKEEESKEKKETEEDAHTENSVDERDSNTTKLNTGIKIKFDLHQCYVCFKLFPTKPQLIQHCKEHFDVCNEITLKKCPLCNFVTHHNIKRHMKLKHNTDINFSFMRIKDKKVNKNGSRYYFDTNDDSIKELEIIPSIKILNKKASMDLDKRNRELKDKSLLKRKLVRKGKEWIVETEKIDVSDHVVPKLKNNDDYLAKMKKLSVEAKKNKMKMLYPCNGCEKICQNLSALTLHMRRHDPNAKPFKPKKWQHKQKPEDKAMLPEEKEASPQLDISNRDAKPKPILNKHRCDPKLKAFYENNIKGGDIEFWQFLKIYNKMDRENVNDFEDLEARSDFGLHSYTDKTNNDKTVNNNEQETTSNCNISNINSSSNIKTANKDNFASKKVGKRIGKVKYVRKIQLSKAEYKRRCELKNKLREKFANNSC</sequence>
<feature type="region of interest" description="Disordered" evidence="8">
    <location>
        <begin position="964"/>
        <end position="1009"/>
    </location>
</feature>
<dbReference type="Pfam" id="PF00096">
    <property type="entry name" value="zf-C2H2"/>
    <property type="match status" value="6"/>
</dbReference>
<dbReference type="Gene3D" id="3.30.160.60">
    <property type="entry name" value="Classic Zinc Finger"/>
    <property type="match status" value="9"/>
</dbReference>
<feature type="domain" description="C2H2-type" evidence="9">
    <location>
        <begin position="939"/>
        <end position="966"/>
    </location>
</feature>
<dbReference type="InterPro" id="IPR013087">
    <property type="entry name" value="Znf_C2H2_type"/>
</dbReference>
<feature type="region of interest" description="Disordered" evidence="8">
    <location>
        <begin position="517"/>
        <end position="546"/>
    </location>
</feature>
<name>A0ABN8B4E3_CHISP</name>
<feature type="domain" description="C2H2-type" evidence="9">
    <location>
        <begin position="309"/>
        <end position="336"/>
    </location>
</feature>
<feature type="domain" description="C2H2-type" evidence="9">
    <location>
        <begin position="188"/>
        <end position="211"/>
    </location>
</feature>